<feature type="domain" description="CdaR GGDEF-like" evidence="4">
    <location>
        <begin position="344"/>
        <end position="431"/>
    </location>
</feature>
<evidence type="ECO:0000259" key="3">
    <source>
        <dbReference type="Pfam" id="PF13556"/>
    </source>
</evidence>
<feature type="domain" description="Purine catabolism PurC-like" evidence="2">
    <location>
        <begin position="8"/>
        <end position="126"/>
    </location>
</feature>
<dbReference type="AlphaFoldDB" id="A0A212M142"/>
<dbReference type="EMBL" id="FMJE01000007">
    <property type="protein sequence ID" value="SCM83369.1"/>
    <property type="molecule type" value="Genomic_DNA"/>
</dbReference>
<dbReference type="Gene3D" id="1.10.10.2840">
    <property type="entry name" value="PucR C-terminal helix-turn-helix domain"/>
    <property type="match status" value="1"/>
</dbReference>
<feature type="domain" description="PucR C-terminal helix-turn-helix" evidence="3">
    <location>
        <begin position="485"/>
        <end position="542"/>
    </location>
</feature>
<dbReference type="InterPro" id="IPR051448">
    <property type="entry name" value="CdaR-like_regulators"/>
</dbReference>
<dbReference type="Gene3D" id="3.30.450.40">
    <property type="match status" value="1"/>
</dbReference>
<proteinExistence type="inferred from homology"/>
<comment type="similarity">
    <text evidence="1">Belongs to the CdaR family.</text>
</comment>
<reference evidence="5" key="1">
    <citation type="submission" date="2016-08" db="EMBL/GenBank/DDBJ databases">
        <authorList>
            <person name="Seilhamer J.J."/>
        </authorList>
    </citation>
    <scope>NUCLEOTIDE SEQUENCE</scope>
    <source>
        <strain evidence="5">86</strain>
    </source>
</reference>
<dbReference type="InterPro" id="IPR025736">
    <property type="entry name" value="PucR_C-HTH_dom"/>
</dbReference>
<dbReference type="Pfam" id="PF13556">
    <property type="entry name" value="HTH_30"/>
    <property type="match status" value="1"/>
</dbReference>
<evidence type="ECO:0000256" key="1">
    <source>
        <dbReference type="ARBA" id="ARBA00006754"/>
    </source>
</evidence>
<dbReference type="Pfam" id="PF07905">
    <property type="entry name" value="PucR"/>
    <property type="match status" value="1"/>
</dbReference>
<dbReference type="PANTHER" id="PTHR33744:SF1">
    <property type="entry name" value="DNA-BINDING TRANSCRIPTIONAL ACTIVATOR ADER"/>
    <property type="match status" value="1"/>
</dbReference>
<dbReference type="InterPro" id="IPR012914">
    <property type="entry name" value="PucR_dom"/>
</dbReference>
<evidence type="ECO:0000313" key="5">
    <source>
        <dbReference type="EMBL" id="SCM83369.1"/>
    </source>
</evidence>
<dbReference type="InterPro" id="IPR041522">
    <property type="entry name" value="CdaR_GGDEF"/>
</dbReference>
<organism evidence="5">
    <name type="scientific">uncultured Sporomusa sp</name>
    <dbReference type="NCBI Taxonomy" id="307249"/>
    <lineage>
        <taxon>Bacteria</taxon>
        <taxon>Bacillati</taxon>
        <taxon>Bacillota</taxon>
        <taxon>Negativicutes</taxon>
        <taxon>Selenomonadales</taxon>
        <taxon>Sporomusaceae</taxon>
        <taxon>Sporomusa</taxon>
        <taxon>environmental samples</taxon>
    </lineage>
</organism>
<evidence type="ECO:0000259" key="4">
    <source>
        <dbReference type="Pfam" id="PF17853"/>
    </source>
</evidence>
<protein>
    <recommendedName>
        <fullName evidence="6">PucR family transcriptional regulator</fullName>
    </recommendedName>
</protein>
<sequence>MHLTIKDVLQLFQEQSVNLVAGANGLNNIILSTNIMDAPDIANWAKPCDLILTTGYTFKDDPVLQEQLIRELAAVGIAGLAIKTKRFLPEVPLIIKALADELSLPIIELPLTLSLSEILNPIISSIAARQSYLLGRSNEIHKTLTNVAIKGGGLNAIIACLGKLTQCPVGCYDIHGSVLSHWLPESIPGVDKRIFKQLDKLLLNQVTQNEYLQAKLSQAKTPYTQQMTVEGYELLLTSLAIMSDNEFFGHISLLQPTDAFLDINCMALEHTCTVAALDFLKKKAVSESHRLYSRDILEHILFGDLTNQTTTETLATSKLSKAKLLECSVIEINESEGDVNLPVMATRLYKTTQQLVSAQHPLSLISERTGKIIVLIAFTGTLTRPDPEIYTQLLEAFKEHYTATISIGVGTAVTDIRSVRQSYQDALTCLNLGRITKAGGHITYPYEIASYALLENPDTASLLTHVYEATLTKLENSDTLHGTELVKTLEKYLEYDKNLTDSAKELYIHRNTLTNRLERIHDITDLDFSNREFLFGLRLALRQRKLRRQKLR</sequence>
<dbReference type="InterPro" id="IPR029016">
    <property type="entry name" value="GAF-like_dom_sf"/>
</dbReference>
<name>A0A212M142_9FIRM</name>
<accession>A0A212M142</accession>
<evidence type="ECO:0008006" key="6">
    <source>
        <dbReference type="Google" id="ProtNLM"/>
    </source>
</evidence>
<gene>
    <name evidence="5" type="ORF">KL86SPO_70227</name>
</gene>
<dbReference type="Pfam" id="PF17853">
    <property type="entry name" value="GGDEF_2"/>
    <property type="match status" value="1"/>
</dbReference>
<dbReference type="RefSeq" id="WP_288185826.1">
    <property type="nucleotide sequence ID" value="NZ_LT608335.1"/>
</dbReference>
<dbReference type="InterPro" id="IPR042070">
    <property type="entry name" value="PucR_C-HTH_sf"/>
</dbReference>
<dbReference type="PANTHER" id="PTHR33744">
    <property type="entry name" value="CARBOHYDRATE DIACID REGULATOR"/>
    <property type="match status" value="1"/>
</dbReference>
<evidence type="ECO:0000259" key="2">
    <source>
        <dbReference type="Pfam" id="PF07905"/>
    </source>
</evidence>